<proteinExistence type="predicted"/>
<dbReference type="RefSeq" id="WP_006983340.1">
    <property type="nucleotide sequence ID" value="NZ_ABVL01000032.1"/>
</dbReference>
<dbReference type="Gene3D" id="3.30.1370.120">
    <property type="match status" value="1"/>
</dbReference>
<dbReference type="EMBL" id="ABVL01000032">
    <property type="protein sequence ID" value="EDY16490.1"/>
    <property type="molecule type" value="Genomic_DNA"/>
</dbReference>
<protein>
    <submittedName>
        <fullName evidence="1">Type IV pilus secretin PilQ</fullName>
    </submittedName>
</protein>
<gene>
    <name evidence="1" type="ORF">CfE428DRAFT_6021</name>
</gene>
<dbReference type="Gene3D" id="3.30.1370.130">
    <property type="match status" value="1"/>
</dbReference>
<evidence type="ECO:0000313" key="1">
    <source>
        <dbReference type="EMBL" id="EDY16490.1"/>
    </source>
</evidence>
<dbReference type="Proteomes" id="UP000005824">
    <property type="component" value="Unassembled WGS sequence"/>
</dbReference>
<dbReference type="STRING" id="497964.CfE428DRAFT_6021"/>
<dbReference type="AlphaFoldDB" id="B4DAT0"/>
<comment type="caution">
    <text evidence="1">The sequence shown here is derived from an EMBL/GenBank/DDBJ whole genome shotgun (WGS) entry which is preliminary data.</text>
</comment>
<accession>B4DAT0</accession>
<organism evidence="1 2">
    <name type="scientific">Chthoniobacter flavus Ellin428</name>
    <dbReference type="NCBI Taxonomy" id="497964"/>
    <lineage>
        <taxon>Bacteria</taxon>
        <taxon>Pseudomonadati</taxon>
        <taxon>Verrucomicrobiota</taxon>
        <taxon>Spartobacteria</taxon>
        <taxon>Chthoniobacterales</taxon>
        <taxon>Chthoniobacteraceae</taxon>
        <taxon>Chthoniobacter</taxon>
    </lineage>
</organism>
<evidence type="ECO:0000313" key="2">
    <source>
        <dbReference type="Proteomes" id="UP000005824"/>
    </source>
</evidence>
<sequence>MLQRLAKAAGVRLVMSDRVQGSLTMTVDPETSPRTAIDIIVTAKGLILDQGGDTLYVKTSEERAPEPTERGRYTFRHAHAADVKKLLLRQLRSGVEPSVDERTNTIFYVESRSNVEAIKEFLDFVDQPVPAREKSD</sequence>
<reference evidence="1 2" key="1">
    <citation type="journal article" date="2011" name="J. Bacteriol.">
        <title>Genome sequence of Chthoniobacter flavus Ellin428, an aerobic heterotrophic soil bacterium.</title>
        <authorList>
            <person name="Kant R."/>
            <person name="van Passel M.W."/>
            <person name="Palva A."/>
            <person name="Lucas S."/>
            <person name="Lapidus A."/>
            <person name="Glavina Del Rio T."/>
            <person name="Dalin E."/>
            <person name="Tice H."/>
            <person name="Bruce D."/>
            <person name="Goodwin L."/>
            <person name="Pitluck S."/>
            <person name="Larimer F.W."/>
            <person name="Land M.L."/>
            <person name="Hauser L."/>
            <person name="Sangwan P."/>
            <person name="de Vos W.M."/>
            <person name="Janssen P.H."/>
            <person name="Smidt H."/>
        </authorList>
    </citation>
    <scope>NUCLEOTIDE SEQUENCE [LARGE SCALE GENOMIC DNA]</scope>
    <source>
        <strain evidence="1 2">Ellin428</strain>
    </source>
</reference>
<keyword evidence="2" id="KW-1185">Reference proteome</keyword>
<dbReference type="InParanoid" id="B4DAT0"/>
<name>B4DAT0_9BACT</name>
<dbReference type="InterPro" id="IPR038591">
    <property type="entry name" value="NolW-like_sf"/>
</dbReference>